<name>A0AAW1US02_9CUCU</name>
<dbReference type="EMBL" id="JARQZJ010000096">
    <property type="protein sequence ID" value="KAK9885593.1"/>
    <property type="molecule type" value="Genomic_DNA"/>
</dbReference>
<gene>
    <name evidence="1" type="ORF">WA026_012352</name>
</gene>
<protein>
    <submittedName>
        <fullName evidence="1">Uncharacterized protein</fullName>
    </submittedName>
</protein>
<dbReference type="AlphaFoldDB" id="A0AAW1US02"/>
<proteinExistence type="predicted"/>
<feature type="non-terminal residue" evidence="1">
    <location>
        <position position="1"/>
    </location>
</feature>
<keyword evidence="2" id="KW-1185">Reference proteome</keyword>
<evidence type="ECO:0000313" key="2">
    <source>
        <dbReference type="Proteomes" id="UP001431783"/>
    </source>
</evidence>
<dbReference type="Proteomes" id="UP001431783">
    <property type="component" value="Unassembled WGS sequence"/>
</dbReference>
<comment type="caution">
    <text evidence="1">The sequence shown here is derived from an EMBL/GenBank/DDBJ whole genome shotgun (WGS) entry which is preliminary data.</text>
</comment>
<accession>A0AAW1US02</accession>
<sequence>RYTSGIRSVRYKLISEIKNMQSYPKNDTEEYREWFEEHEPSCQENHKGSSGAMEVGAIMEMLSRSEELLVSNMKTT</sequence>
<reference evidence="1 2" key="1">
    <citation type="submission" date="2023-03" db="EMBL/GenBank/DDBJ databases">
        <title>Genome insight into feeding habits of ladybird beetles.</title>
        <authorList>
            <person name="Li H.-S."/>
            <person name="Huang Y.-H."/>
            <person name="Pang H."/>
        </authorList>
    </citation>
    <scope>NUCLEOTIDE SEQUENCE [LARGE SCALE GENOMIC DNA]</scope>
    <source>
        <strain evidence="1">SYSU_2023b</strain>
        <tissue evidence="1">Whole body</tissue>
    </source>
</reference>
<evidence type="ECO:0000313" key="1">
    <source>
        <dbReference type="EMBL" id="KAK9885593.1"/>
    </source>
</evidence>
<organism evidence="1 2">
    <name type="scientific">Henosepilachna vigintioctopunctata</name>
    <dbReference type="NCBI Taxonomy" id="420089"/>
    <lineage>
        <taxon>Eukaryota</taxon>
        <taxon>Metazoa</taxon>
        <taxon>Ecdysozoa</taxon>
        <taxon>Arthropoda</taxon>
        <taxon>Hexapoda</taxon>
        <taxon>Insecta</taxon>
        <taxon>Pterygota</taxon>
        <taxon>Neoptera</taxon>
        <taxon>Endopterygota</taxon>
        <taxon>Coleoptera</taxon>
        <taxon>Polyphaga</taxon>
        <taxon>Cucujiformia</taxon>
        <taxon>Coccinelloidea</taxon>
        <taxon>Coccinellidae</taxon>
        <taxon>Epilachninae</taxon>
        <taxon>Epilachnini</taxon>
        <taxon>Henosepilachna</taxon>
    </lineage>
</organism>